<dbReference type="RefSeq" id="WP_096488121.1">
    <property type="nucleotide sequence ID" value="NZ_AP014813.1"/>
</dbReference>
<keyword evidence="4" id="KW-0614">Plasmid</keyword>
<name>A0A160PM07_9HYPH</name>
<evidence type="ECO:0000313" key="4">
    <source>
        <dbReference type="EMBL" id="BAU94195.1"/>
    </source>
</evidence>
<dbReference type="Pfam" id="PF03428">
    <property type="entry name" value="RP-C"/>
    <property type="match status" value="1"/>
</dbReference>
<dbReference type="InterPro" id="IPR005090">
    <property type="entry name" value="RepC_N"/>
</dbReference>
<evidence type="ECO:0000259" key="2">
    <source>
        <dbReference type="Pfam" id="PF03428"/>
    </source>
</evidence>
<feature type="region of interest" description="Disordered" evidence="1">
    <location>
        <begin position="235"/>
        <end position="319"/>
    </location>
</feature>
<protein>
    <submittedName>
        <fullName evidence="4">Replication protein C</fullName>
    </submittedName>
</protein>
<feature type="domain" description="Plasmid replication protein C C-terminal" evidence="3">
    <location>
        <begin position="330"/>
        <end position="428"/>
    </location>
</feature>
<dbReference type="InterPro" id="IPR021760">
    <property type="entry name" value="RepC_C"/>
</dbReference>
<dbReference type="OrthoDB" id="7488837at2"/>
<proteinExistence type="predicted"/>
<geneLocation type="plasmid" evidence="5">
    <name>pmppm04 dna</name>
</geneLocation>
<dbReference type="NCBIfam" id="NF040974">
    <property type="entry name" value="RepABC_RepC"/>
    <property type="match status" value="1"/>
</dbReference>
<evidence type="ECO:0000259" key="3">
    <source>
        <dbReference type="Pfam" id="PF11800"/>
    </source>
</evidence>
<gene>
    <name evidence="4" type="ORF">MPPM_5590</name>
</gene>
<evidence type="ECO:0000313" key="5">
    <source>
        <dbReference type="Proteomes" id="UP000218288"/>
    </source>
</evidence>
<evidence type="ECO:0000256" key="1">
    <source>
        <dbReference type="SAM" id="MobiDB-lite"/>
    </source>
</evidence>
<feature type="compositionally biased region" description="Basic and acidic residues" evidence="1">
    <location>
        <begin position="242"/>
        <end position="259"/>
    </location>
</feature>
<accession>A0A160PM07</accession>
<dbReference type="AlphaFoldDB" id="A0A160PM07"/>
<feature type="domain" description="Plasmid replication protein C N-terminal" evidence="2">
    <location>
        <begin position="12"/>
        <end position="178"/>
    </location>
</feature>
<reference evidence="4 5" key="1">
    <citation type="journal article" date="2016" name="Genome Announc.">
        <title>Complete Genome Sequence of Methylobacterium populi P-1M, Isolated from Pink-Pigmented Household Biofilm.</title>
        <authorList>
            <person name="Morohoshi T."/>
            <person name="Ikeda T."/>
        </authorList>
    </citation>
    <scope>NUCLEOTIDE SEQUENCE [LARGE SCALE GENOMIC DNA]</scope>
    <source>
        <strain evidence="4 5">P-1M</strain>
        <plasmid evidence="5">Plasmid pmppm04 dna</plasmid>
    </source>
</reference>
<organism evidence="4 5">
    <name type="scientific">Methylorubrum populi</name>
    <dbReference type="NCBI Taxonomy" id="223967"/>
    <lineage>
        <taxon>Bacteria</taxon>
        <taxon>Pseudomonadati</taxon>
        <taxon>Pseudomonadota</taxon>
        <taxon>Alphaproteobacteria</taxon>
        <taxon>Hyphomicrobiales</taxon>
        <taxon>Methylobacteriaceae</taxon>
        <taxon>Methylorubrum</taxon>
    </lineage>
</organism>
<dbReference type="Pfam" id="PF11800">
    <property type="entry name" value="RP-C_C"/>
    <property type="match status" value="1"/>
</dbReference>
<dbReference type="InterPro" id="IPR047611">
    <property type="entry name" value="RepABC_RepC"/>
</dbReference>
<dbReference type="EMBL" id="AP014813">
    <property type="protein sequence ID" value="BAU94195.1"/>
    <property type="molecule type" value="Genomic_DNA"/>
</dbReference>
<sequence>MMQSAATPTGRRKITARMLSAQAAYGGDYDPTTPGKVLSAFKRASNALGIPRRLVDLVDYLVGRTFAADWSGKAVMAWPSNATLGDALDLGRTQIKTLIRVGQELGLFEMRDAPNGQRYGHRHAGRVTSAYGFDLTPLAVRKAEFEQIAAAHAEQRREAGRLRSEIIVVRNRILSLTELGQDGGAAGDWQGVASEAYRIAGRRSGSYDPRHLAAILSELDELHEAAVEALTPAEPAEQMDQNADHAVSDPVDTDPKGPENRPAITPTNPPSIAKANTEADGPSRPGVIRRGAANQHDTPRTNIVEAAPVKTDKREGRRESALRGFVVTTDFILRIAPAFQSWTTGPQPSWRELLEASWMVRSELGISQHAWGQACTTLGQTEAVTMLAAISARHAAGDVKSPGGLMRRMVELHERGELRLDRTLFGLADGLKGEPH</sequence>
<dbReference type="Proteomes" id="UP000218288">
    <property type="component" value="Plasmid pMPPM04"/>
</dbReference>
<feature type="compositionally biased region" description="Basic and acidic residues" evidence="1">
    <location>
        <begin position="310"/>
        <end position="319"/>
    </location>
</feature>